<evidence type="ECO:0000313" key="4">
    <source>
        <dbReference type="Proteomes" id="UP000326912"/>
    </source>
</evidence>
<name>A0A5J4KUI0_9CHLR</name>
<evidence type="ECO:0000256" key="1">
    <source>
        <dbReference type="SAM" id="Coils"/>
    </source>
</evidence>
<dbReference type="EMBL" id="BKZW01000002">
    <property type="protein sequence ID" value="GER90130.1"/>
    <property type="molecule type" value="Genomic_DNA"/>
</dbReference>
<dbReference type="Proteomes" id="UP000326912">
    <property type="component" value="Unassembled WGS sequence"/>
</dbReference>
<keyword evidence="1" id="KW-0175">Coiled coil</keyword>
<accession>A0A5J4KUI0</accession>
<keyword evidence="4" id="KW-1185">Reference proteome</keyword>
<feature type="coiled-coil region" evidence="1">
    <location>
        <begin position="86"/>
        <end position="113"/>
    </location>
</feature>
<feature type="domain" description="Lantibiotic dehydratase N-terminal" evidence="2">
    <location>
        <begin position="180"/>
        <end position="508"/>
    </location>
</feature>
<protein>
    <recommendedName>
        <fullName evidence="2">Lantibiotic dehydratase N-terminal domain-containing protein</fullName>
    </recommendedName>
</protein>
<reference evidence="3 4" key="1">
    <citation type="submission" date="2019-10" db="EMBL/GenBank/DDBJ databases">
        <title>Dictyobacter vulcani sp. nov., within the class Ktedonobacteria, isolated from soil of volcanic Mt. Zao.</title>
        <authorList>
            <person name="Zheng Y."/>
            <person name="Wang C.M."/>
            <person name="Sakai Y."/>
            <person name="Abe K."/>
            <person name="Yokota A."/>
            <person name="Yabe S."/>
        </authorList>
    </citation>
    <scope>NUCLEOTIDE SEQUENCE [LARGE SCALE GENOMIC DNA]</scope>
    <source>
        <strain evidence="3 4">W12</strain>
    </source>
</reference>
<dbReference type="AlphaFoldDB" id="A0A5J4KUI0"/>
<dbReference type="RefSeq" id="WP_151757910.1">
    <property type="nucleotide sequence ID" value="NZ_BKZW01000002.1"/>
</dbReference>
<proteinExistence type="predicted"/>
<sequence length="881" mass="100033">MDQQHSSDILVSNEAVTRAGSSCGKNSTNDTGDPLSLSPYLVPLADNQWAFWRWSCLRGAGFPVSQVLQLADLDCVAGIELFFQCEEELDQIEQTLQAQYDDLRKEADREQRNYLYACWNLLSKYRFEQIAQEQLPVTFRALIQRYQASYERLIAQWTQVQQLFEAALARSLAALSQAARDPRLREAVLWQNADAVVNSFEPFLRNYPAKPFNNRQRKNAYLITKYLTRYCTKNDSIGFFGPVGWAQWQADASTPISVEPGPQLLSQRNVFFETWGIDMLGELLARDPALRPWARPRPMPALCLDGNNLLLPFGSPVTLSPLEATVFAACNGQRSAREIVQQVVEADSQVTPDAIYTILETFHNQQRLCWSFEVSMEGRYPEQALRHLLQDVQPVELRQRACESLDLLEQKRAAVSAAAGNQELLAVALADLNQAFSACTQQSATRLAGEMYAARTLAYEDCQRDIQVTLGPSLQHELEQPLLLLVKSARWFTAEAARRYAHAYFAIYRDLVQKTGSARVNFVAFWSWMQPLMDASSPQAPIHEVILEFQQRWAHILQLPDGQSHVNYSCAELRSRVEQAFAASAPGWRGACYHSPDILISASDPAAIANGEYSLVLGEFHQAINTMDGSALVGQHPDPDALIQAFCHDLPDPLIIPLAPRHFMRGNRTQQVFMSEKDWRFVYGTDTAGYDPQKTLLYGNLVLEEQAGELVVSTRDGQQQFPLLHVLEGFLSPLVCDHWQLLPVAQHTPRISFDRLVICREAWRFLPEELPFLSSQNLLEEYTELRRWIRENSLPRFLFVRISGERKPFYVDTASPISVQILIKALRQVQTGYKQEHPVVFSEMLPDPEHAWLMDAQNNHYTSELRVVIVDRAGRTPTDNL</sequence>
<organism evidence="3 4">
    <name type="scientific">Dictyobacter vulcani</name>
    <dbReference type="NCBI Taxonomy" id="2607529"/>
    <lineage>
        <taxon>Bacteria</taxon>
        <taxon>Bacillati</taxon>
        <taxon>Chloroflexota</taxon>
        <taxon>Ktedonobacteria</taxon>
        <taxon>Ktedonobacterales</taxon>
        <taxon>Dictyobacteraceae</taxon>
        <taxon>Dictyobacter</taxon>
    </lineage>
</organism>
<evidence type="ECO:0000313" key="3">
    <source>
        <dbReference type="EMBL" id="GER90130.1"/>
    </source>
</evidence>
<dbReference type="InterPro" id="IPR006827">
    <property type="entry name" value="Lant_deHydtase_N"/>
</dbReference>
<dbReference type="Pfam" id="PF04738">
    <property type="entry name" value="Lant_dehydr_N"/>
    <property type="match status" value="1"/>
</dbReference>
<gene>
    <name evidence="3" type="ORF">KDW_42920</name>
</gene>
<comment type="caution">
    <text evidence="3">The sequence shown here is derived from an EMBL/GenBank/DDBJ whole genome shotgun (WGS) entry which is preliminary data.</text>
</comment>
<evidence type="ECO:0000259" key="2">
    <source>
        <dbReference type="Pfam" id="PF04738"/>
    </source>
</evidence>